<feature type="compositionally biased region" description="Basic and acidic residues" evidence="2">
    <location>
        <begin position="245"/>
        <end position="254"/>
    </location>
</feature>
<feature type="region of interest" description="Disordered" evidence="2">
    <location>
        <begin position="215"/>
        <end position="234"/>
    </location>
</feature>
<keyword evidence="3" id="KW-1185">Reference proteome</keyword>
<proteinExistence type="predicted"/>
<dbReference type="WBParaSite" id="jg2260">
    <property type="protein sequence ID" value="jg2260"/>
    <property type="gene ID" value="jg2260"/>
</dbReference>
<protein>
    <submittedName>
        <fullName evidence="4">Uncharacterized protein</fullName>
    </submittedName>
</protein>
<feature type="coiled-coil region" evidence="1">
    <location>
        <begin position="180"/>
        <end position="212"/>
    </location>
</feature>
<feature type="compositionally biased region" description="Low complexity" evidence="2">
    <location>
        <begin position="578"/>
        <end position="590"/>
    </location>
</feature>
<feature type="region of interest" description="Disordered" evidence="2">
    <location>
        <begin position="245"/>
        <end position="265"/>
    </location>
</feature>
<sequence>MVDGWTGGQSRNLMVESSTQTSSTFGGIDAGLQTVDKEIEEKFMQTWSEEMYDIECQTEVVTSGDIGVQTSGYQLKEESQDTFETANEEEFWQMKVTQTDVRAMTNRLVQTLLTSTFKHEGQKEKKKKGAPKGDVSQYLEEGQKEQLSKRKTSGEIRASDLEIAKRAELKQAFHLEDDEKDLLLHELKALRAQKQAEKAERKIKARERLQNKPVPVVEKEYESSSEEEGEDIDEKVQLYDGQGVEDRFDTHGQDDSEESVEDEDVEDFTANANTQTEWLDTHILDQLSEVPLQRLHRILPHLLYDKQIYHEFTQTDWSPQEQQKEEQAVDNLARMSADLEDISAKAIVPKATSFSSQFKQTIPSATHARPSRIRRQASSLGKPPSIEAEEEQKKRSTGKFKGSKIERLVSKFEHIPEDSRIIGEHAQTHLTATSAQIFSPNLSRQTSIRRGEVSMFTQRENTLSTTQPLLQPTPPLFLKRPDAITASEYAEKLRLPSEQALLPTTSIPTTTTPLIHISHAQPSHGHPIHPRSSCLSLHRHPVNCRPTCCIQSACPTTNVHTQPSPAISTPLYDGRGGPVSTSSSNPSPTGAAIHIQPSSIPNTPARIPTTAEFVHPPSNPSIQLKRSSSGTFVPVFKPLQDIMPYMEAGHLEEEAIIPYQSVLGHIVELADGEIQFLPIDSSFPIPENSHLRGQEPSGEVAIKILGEINQLIVSGVLPIPMRRRRSRVPDLLQARIHFLEELSRREVAFGDVSLRDTSHVDRRPSFSGWKRRELEDRNEQLIGWRRNSESRKDRMLEVGIQTGVQARVQHLLGGIGRKKSWFCHLFNPPEKCH</sequence>
<evidence type="ECO:0000313" key="3">
    <source>
        <dbReference type="Proteomes" id="UP000887574"/>
    </source>
</evidence>
<name>A0A915DQZ1_9BILA</name>
<feature type="compositionally biased region" description="Polar residues" evidence="2">
    <location>
        <begin position="8"/>
        <end position="25"/>
    </location>
</feature>
<feature type="compositionally biased region" description="Basic and acidic residues" evidence="2">
    <location>
        <begin position="141"/>
        <end position="153"/>
    </location>
</feature>
<dbReference type="Proteomes" id="UP000887574">
    <property type="component" value="Unplaced"/>
</dbReference>
<feature type="compositionally biased region" description="Acidic residues" evidence="2">
    <location>
        <begin position="223"/>
        <end position="233"/>
    </location>
</feature>
<organism evidence="3 4">
    <name type="scientific">Ditylenchus dipsaci</name>
    <dbReference type="NCBI Taxonomy" id="166011"/>
    <lineage>
        <taxon>Eukaryota</taxon>
        <taxon>Metazoa</taxon>
        <taxon>Ecdysozoa</taxon>
        <taxon>Nematoda</taxon>
        <taxon>Chromadorea</taxon>
        <taxon>Rhabditida</taxon>
        <taxon>Tylenchina</taxon>
        <taxon>Tylenchomorpha</taxon>
        <taxon>Sphaerularioidea</taxon>
        <taxon>Anguinidae</taxon>
        <taxon>Anguininae</taxon>
        <taxon>Ditylenchus</taxon>
    </lineage>
</organism>
<evidence type="ECO:0000313" key="4">
    <source>
        <dbReference type="WBParaSite" id="jg2260"/>
    </source>
</evidence>
<reference evidence="4" key="1">
    <citation type="submission" date="2022-11" db="UniProtKB">
        <authorList>
            <consortium name="WormBaseParasite"/>
        </authorList>
    </citation>
    <scope>IDENTIFICATION</scope>
</reference>
<feature type="region of interest" description="Disordered" evidence="2">
    <location>
        <begin position="119"/>
        <end position="153"/>
    </location>
</feature>
<evidence type="ECO:0000256" key="1">
    <source>
        <dbReference type="SAM" id="Coils"/>
    </source>
</evidence>
<dbReference type="AlphaFoldDB" id="A0A915DQZ1"/>
<evidence type="ECO:0000256" key="2">
    <source>
        <dbReference type="SAM" id="MobiDB-lite"/>
    </source>
</evidence>
<accession>A0A915DQZ1</accession>
<feature type="region of interest" description="Disordered" evidence="2">
    <location>
        <begin position="1"/>
        <end position="29"/>
    </location>
</feature>
<feature type="compositionally biased region" description="Acidic residues" evidence="2">
    <location>
        <begin position="255"/>
        <end position="265"/>
    </location>
</feature>
<keyword evidence="1" id="KW-0175">Coiled coil</keyword>
<feature type="region of interest" description="Disordered" evidence="2">
    <location>
        <begin position="575"/>
        <end position="600"/>
    </location>
</feature>
<feature type="region of interest" description="Disordered" evidence="2">
    <location>
        <begin position="356"/>
        <end position="401"/>
    </location>
</feature>